<evidence type="ECO:0000256" key="2">
    <source>
        <dbReference type="ARBA" id="ARBA00023125"/>
    </source>
</evidence>
<dbReference type="PANTHER" id="PTHR46796">
    <property type="entry name" value="HTH-TYPE TRANSCRIPTIONAL ACTIVATOR RHAS-RELATED"/>
    <property type="match status" value="1"/>
</dbReference>
<dbReference type="GO" id="GO:0003700">
    <property type="term" value="F:DNA-binding transcription factor activity"/>
    <property type="evidence" value="ECO:0007669"/>
    <property type="project" value="InterPro"/>
</dbReference>
<dbReference type="Gene3D" id="1.10.10.60">
    <property type="entry name" value="Homeodomain-like"/>
    <property type="match status" value="2"/>
</dbReference>
<feature type="compositionally biased region" description="Polar residues" evidence="4">
    <location>
        <begin position="366"/>
        <end position="381"/>
    </location>
</feature>
<dbReference type="Pfam" id="PF12852">
    <property type="entry name" value="Cupin_6"/>
    <property type="match status" value="1"/>
</dbReference>
<comment type="caution">
    <text evidence="6">The sequence shown here is derived from an EMBL/GenBank/DDBJ whole genome shotgun (WGS) entry which is preliminary data.</text>
</comment>
<dbReference type="RefSeq" id="WP_235053039.1">
    <property type="nucleotide sequence ID" value="NZ_JAKFHA010000008.1"/>
</dbReference>
<feature type="domain" description="HTH araC/xylS-type" evidence="5">
    <location>
        <begin position="265"/>
        <end position="363"/>
    </location>
</feature>
<sequence length="381" mass="40108">MQSGGVPRNDLTDNLHDDLPDNLHDDLLSDLLAPLRLRGVFHSRWSARAPWGVAGEREDCAILHYVQDGECTVELPGSLGSPGIPGSPSGPSGPDNPYNPDAIVLRAGNLAVFPHGTPHRLADRPGRATIPLAAVLPSRPPGGSGIVEIPGPGPATTFLCGGLHYDGSAAAPLYRALPPVIVLDAALLATEPLLADALRSLDAGWAPGEPGAGLIALRVFELAYVLALRVALREPDAAAQTGTAAGSPTGLGLPVLQALRHPALAKALLAVHNRFAEPWTLETLAAEAGMSRSAFAAGFRELVGEPPIRHLTARRMQEATRLLTETTLSNARIAERVGYRSDVGFHLAFRNWTGRTPGDYRRDRTGTASGRPTENHVTASG</sequence>
<protein>
    <submittedName>
        <fullName evidence="6">AraC family transcriptional regulator</fullName>
    </submittedName>
</protein>
<dbReference type="InterPro" id="IPR050204">
    <property type="entry name" value="AraC_XylS_family_regulators"/>
</dbReference>
<evidence type="ECO:0000256" key="4">
    <source>
        <dbReference type="SAM" id="MobiDB-lite"/>
    </source>
</evidence>
<dbReference type="AlphaFoldDB" id="A0AA41Q0T5"/>
<proteinExistence type="predicted"/>
<dbReference type="InterPro" id="IPR032783">
    <property type="entry name" value="AraC_lig"/>
</dbReference>
<dbReference type="SUPFAM" id="SSF51215">
    <property type="entry name" value="Regulatory protein AraC"/>
    <property type="match status" value="1"/>
</dbReference>
<keyword evidence="7" id="KW-1185">Reference proteome</keyword>
<dbReference type="SUPFAM" id="SSF46689">
    <property type="entry name" value="Homeodomain-like"/>
    <property type="match status" value="2"/>
</dbReference>
<dbReference type="GO" id="GO:0043565">
    <property type="term" value="F:sequence-specific DNA binding"/>
    <property type="evidence" value="ECO:0007669"/>
    <property type="project" value="InterPro"/>
</dbReference>
<feature type="region of interest" description="Disordered" evidence="4">
    <location>
        <begin position="356"/>
        <end position="381"/>
    </location>
</feature>
<keyword evidence="3" id="KW-0804">Transcription</keyword>
<evidence type="ECO:0000256" key="1">
    <source>
        <dbReference type="ARBA" id="ARBA00023015"/>
    </source>
</evidence>
<dbReference type="PANTHER" id="PTHR46796:SF7">
    <property type="entry name" value="ARAC FAMILY TRANSCRIPTIONAL REGULATOR"/>
    <property type="match status" value="1"/>
</dbReference>
<feature type="region of interest" description="Disordered" evidence="4">
    <location>
        <begin position="76"/>
        <end position="100"/>
    </location>
</feature>
<evidence type="ECO:0000259" key="5">
    <source>
        <dbReference type="PROSITE" id="PS01124"/>
    </source>
</evidence>
<keyword evidence="2" id="KW-0238">DNA-binding</keyword>
<dbReference type="Pfam" id="PF12833">
    <property type="entry name" value="HTH_18"/>
    <property type="match status" value="1"/>
</dbReference>
<dbReference type="EMBL" id="JAKFHA010000008">
    <property type="protein sequence ID" value="MCF2528875.1"/>
    <property type="molecule type" value="Genomic_DNA"/>
</dbReference>
<name>A0AA41Q0T5_9ACTN</name>
<dbReference type="Proteomes" id="UP001165378">
    <property type="component" value="Unassembled WGS sequence"/>
</dbReference>
<evidence type="ECO:0000313" key="7">
    <source>
        <dbReference type="Proteomes" id="UP001165378"/>
    </source>
</evidence>
<accession>A0AA41Q0T5</accession>
<dbReference type="PROSITE" id="PS01124">
    <property type="entry name" value="HTH_ARAC_FAMILY_2"/>
    <property type="match status" value="1"/>
</dbReference>
<feature type="compositionally biased region" description="Low complexity" evidence="4">
    <location>
        <begin position="76"/>
        <end position="93"/>
    </location>
</feature>
<dbReference type="InterPro" id="IPR018060">
    <property type="entry name" value="HTH_AraC"/>
</dbReference>
<evidence type="ECO:0000256" key="3">
    <source>
        <dbReference type="ARBA" id="ARBA00023163"/>
    </source>
</evidence>
<dbReference type="InterPro" id="IPR009057">
    <property type="entry name" value="Homeodomain-like_sf"/>
</dbReference>
<gene>
    <name evidence="6" type="ORF">LZ495_16850</name>
</gene>
<organism evidence="6 7">
    <name type="scientific">Yinghuangia soli</name>
    <dbReference type="NCBI Taxonomy" id="2908204"/>
    <lineage>
        <taxon>Bacteria</taxon>
        <taxon>Bacillati</taxon>
        <taxon>Actinomycetota</taxon>
        <taxon>Actinomycetes</taxon>
        <taxon>Kitasatosporales</taxon>
        <taxon>Streptomycetaceae</taxon>
        <taxon>Yinghuangia</taxon>
    </lineage>
</organism>
<evidence type="ECO:0000313" key="6">
    <source>
        <dbReference type="EMBL" id="MCF2528875.1"/>
    </source>
</evidence>
<reference evidence="6" key="1">
    <citation type="submission" date="2022-01" db="EMBL/GenBank/DDBJ databases">
        <title>Genome-Based Taxonomic Classification of the Phylum Actinobacteria.</title>
        <authorList>
            <person name="Gao Y."/>
        </authorList>
    </citation>
    <scope>NUCLEOTIDE SEQUENCE</scope>
    <source>
        <strain evidence="6">KLBMP 8922</strain>
    </source>
</reference>
<dbReference type="SMART" id="SM00342">
    <property type="entry name" value="HTH_ARAC"/>
    <property type="match status" value="1"/>
</dbReference>
<dbReference type="InterPro" id="IPR037923">
    <property type="entry name" value="HTH-like"/>
</dbReference>
<keyword evidence="1" id="KW-0805">Transcription regulation</keyword>